<gene>
    <name evidence="2" type="ORF">HNP84_005440</name>
</gene>
<dbReference type="GO" id="GO:0030170">
    <property type="term" value="F:pyridoxal phosphate binding"/>
    <property type="evidence" value="ECO:0007669"/>
    <property type="project" value="InterPro"/>
</dbReference>
<evidence type="ECO:0000256" key="1">
    <source>
        <dbReference type="ARBA" id="ARBA00022898"/>
    </source>
</evidence>
<dbReference type="GO" id="GO:0009435">
    <property type="term" value="P:NAD+ biosynthetic process"/>
    <property type="evidence" value="ECO:0007669"/>
    <property type="project" value="InterPro"/>
</dbReference>
<dbReference type="GO" id="GO:0005737">
    <property type="term" value="C:cytoplasm"/>
    <property type="evidence" value="ECO:0007669"/>
    <property type="project" value="InterPro"/>
</dbReference>
<dbReference type="InterPro" id="IPR010111">
    <property type="entry name" value="Kynureninase"/>
</dbReference>
<evidence type="ECO:0000313" key="2">
    <source>
        <dbReference type="EMBL" id="MBB5135696.1"/>
    </source>
</evidence>
<dbReference type="PANTHER" id="PTHR14084:SF0">
    <property type="entry name" value="KYNURENINASE"/>
    <property type="match status" value="1"/>
</dbReference>
<reference evidence="2 3" key="1">
    <citation type="submission" date="2020-08" db="EMBL/GenBank/DDBJ databases">
        <title>Genomic Encyclopedia of Type Strains, Phase IV (KMG-IV): sequencing the most valuable type-strain genomes for metagenomic binning, comparative biology and taxonomic classification.</title>
        <authorList>
            <person name="Goeker M."/>
        </authorList>
    </citation>
    <scope>NUCLEOTIDE SEQUENCE [LARGE SCALE GENOMIC DNA]</scope>
    <source>
        <strain evidence="2 3">DSM 45615</strain>
    </source>
</reference>
<dbReference type="GO" id="GO:0019441">
    <property type="term" value="P:L-tryptophan catabolic process to kynurenine"/>
    <property type="evidence" value="ECO:0007669"/>
    <property type="project" value="TreeGrafter"/>
</dbReference>
<evidence type="ECO:0000313" key="3">
    <source>
        <dbReference type="Proteomes" id="UP000578449"/>
    </source>
</evidence>
<dbReference type="EMBL" id="JACHGN010000012">
    <property type="protein sequence ID" value="MBB5135696.1"/>
    <property type="molecule type" value="Genomic_DNA"/>
</dbReference>
<keyword evidence="1" id="KW-0663">Pyridoxal phosphate</keyword>
<sequence>MPESQITVLRDLLAAYYRPEGFRLGIVLSGGCAEQVAAAASDVLTAHGQAPARRLARLLPRPGEPAERPEDVAGFLEKYGHEYAVAWLPAPAREADLIAITAAARGSGCAIGWDLTGWDVTGSAVDEARLREWGADFALWRDGERVRVYTRTPLSS</sequence>
<accession>A0A840PAJ5</accession>
<protein>
    <submittedName>
        <fullName evidence="2">Kynureninase</fullName>
    </submittedName>
</protein>
<proteinExistence type="predicted"/>
<dbReference type="Proteomes" id="UP000578449">
    <property type="component" value="Unassembled WGS sequence"/>
</dbReference>
<name>A0A840PAJ5_9ACTN</name>
<dbReference type="PANTHER" id="PTHR14084">
    <property type="entry name" value="KYNURENINASE"/>
    <property type="match status" value="1"/>
</dbReference>
<comment type="caution">
    <text evidence="2">The sequence shown here is derived from an EMBL/GenBank/DDBJ whole genome shotgun (WGS) entry which is preliminary data.</text>
</comment>
<dbReference type="GO" id="GO:0043420">
    <property type="term" value="P:anthranilate metabolic process"/>
    <property type="evidence" value="ECO:0007669"/>
    <property type="project" value="TreeGrafter"/>
</dbReference>
<organism evidence="2 3">
    <name type="scientific">Thermocatellispora tengchongensis</name>
    <dbReference type="NCBI Taxonomy" id="1073253"/>
    <lineage>
        <taxon>Bacteria</taxon>
        <taxon>Bacillati</taxon>
        <taxon>Actinomycetota</taxon>
        <taxon>Actinomycetes</taxon>
        <taxon>Streptosporangiales</taxon>
        <taxon>Streptosporangiaceae</taxon>
        <taxon>Thermocatellispora</taxon>
    </lineage>
</organism>
<dbReference type="AlphaFoldDB" id="A0A840PAJ5"/>
<dbReference type="GO" id="GO:0030429">
    <property type="term" value="F:kynureninase activity"/>
    <property type="evidence" value="ECO:0007669"/>
    <property type="project" value="InterPro"/>
</dbReference>
<keyword evidence="3" id="KW-1185">Reference proteome</keyword>
<dbReference type="RefSeq" id="WP_185052642.1">
    <property type="nucleotide sequence ID" value="NZ_BAABIX010000014.1"/>
</dbReference>